<evidence type="ECO:0000313" key="2">
    <source>
        <dbReference type="Proteomes" id="UP001156102"/>
    </source>
</evidence>
<reference evidence="1" key="1">
    <citation type="submission" date="2022-07" db="EMBL/GenBank/DDBJ databases">
        <authorList>
            <person name="Li W.-J."/>
            <person name="Deng Q.-Q."/>
        </authorList>
    </citation>
    <scope>NUCLEOTIDE SEQUENCE</scope>
    <source>
        <strain evidence="1">SYSU M60031</strain>
    </source>
</reference>
<dbReference type="AlphaFoldDB" id="A0AA41XDU1"/>
<organism evidence="1 2">
    <name type="scientific">Ectobacillus ponti</name>
    <dbReference type="NCBI Taxonomy" id="2961894"/>
    <lineage>
        <taxon>Bacteria</taxon>
        <taxon>Bacillati</taxon>
        <taxon>Bacillota</taxon>
        <taxon>Bacilli</taxon>
        <taxon>Bacillales</taxon>
        <taxon>Bacillaceae</taxon>
        <taxon>Ectobacillus</taxon>
    </lineage>
</organism>
<evidence type="ECO:0000313" key="1">
    <source>
        <dbReference type="EMBL" id="MCP8971078.1"/>
    </source>
</evidence>
<dbReference type="EMBL" id="JANCLT010000018">
    <property type="protein sequence ID" value="MCP8971078.1"/>
    <property type="molecule type" value="Genomic_DNA"/>
</dbReference>
<dbReference type="Proteomes" id="UP001156102">
    <property type="component" value="Unassembled WGS sequence"/>
</dbReference>
<keyword evidence="2" id="KW-1185">Reference proteome</keyword>
<sequence length="341" mass="36703">MGKWKTAAMGALGLGVAGSIMMYGAQGKAAIDSPASASQKPNYVNVEVNGVKVDSAANSKINGVVYVDAKKYADLLHASFSYSDQKGAYVLENQTLETKVINGVQTAKLDDIVKILGKDKLGVQKLSYTKGTNTEYILALPKGVIQITPMVAGMGEHWADPADMPHGPIYGVIDDKLVFVEQMIEQSAFVNGTTINNIPGMKGLPSPSVNHTDIQFEEYGHTGFETPHYDIHHYFDSHTDHLLAGPPTIGYEVMSEKTSECMFAYFVGGALVSSNTTDVKNEGHGVVYVDGVPQTKLLDEQIGCYSISGLTAGKHHIKLELQNNTGTQVLGTSEFDVNIQN</sequence>
<comment type="caution">
    <text evidence="1">The sequence shown here is derived from an EMBL/GenBank/DDBJ whole genome shotgun (WGS) entry which is preliminary data.</text>
</comment>
<dbReference type="RefSeq" id="WP_254761005.1">
    <property type="nucleotide sequence ID" value="NZ_JANCLT010000018.1"/>
</dbReference>
<proteinExistence type="predicted"/>
<gene>
    <name evidence="1" type="ORF">NK662_21375</name>
</gene>
<protein>
    <submittedName>
        <fullName evidence="1">Uncharacterized protein</fullName>
    </submittedName>
</protein>
<dbReference type="Gene3D" id="3.30.200.270">
    <property type="match status" value="1"/>
</dbReference>
<accession>A0AA41XDU1</accession>
<name>A0AA41XDU1_9BACI</name>